<dbReference type="RefSeq" id="WP_006907181.1">
    <property type="nucleotide sequence ID" value="NZ_GG665867.1"/>
</dbReference>
<feature type="domain" description="HTH tetR-type" evidence="5">
    <location>
        <begin position="13"/>
        <end position="73"/>
    </location>
</feature>
<dbReference type="EMBL" id="ACIP02000007">
    <property type="protein sequence ID" value="EEP27510.1"/>
    <property type="molecule type" value="Genomic_DNA"/>
</dbReference>
<dbReference type="eggNOG" id="COG1309">
    <property type="taxonomic scope" value="Bacteria"/>
</dbReference>
<dbReference type="PROSITE" id="PS50977">
    <property type="entry name" value="HTH_TETR_2"/>
    <property type="match status" value="1"/>
</dbReference>
<name>C4GDN1_9FIRM</name>
<dbReference type="InterPro" id="IPR050109">
    <property type="entry name" value="HTH-type_TetR-like_transc_reg"/>
</dbReference>
<dbReference type="SUPFAM" id="SSF48498">
    <property type="entry name" value="Tetracyclin repressor-like, C-terminal domain"/>
    <property type="match status" value="1"/>
</dbReference>
<evidence type="ECO:0000256" key="2">
    <source>
        <dbReference type="ARBA" id="ARBA00023125"/>
    </source>
</evidence>
<dbReference type="STRING" id="626523.GCWU000342_02205"/>
<dbReference type="HOGENOM" id="CLU_069543_3_1_9"/>
<proteinExistence type="predicted"/>
<evidence type="ECO:0000259" key="5">
    <source>
        <dbReference type="PROSITE" id="PS50977"/>
    </source>
</evidence>
<keyword evidence="2 4" id="KW-0238">DNA-binding</keyword>
<dbReference type="PRINTS" id="PR00455">
    <property type="entry name" value="HTHTETR"/>
</dbReference>
<keyword evidence="7" id="KW-1185">Reference proteome</keyword>
<evidence type="ECO:0000256" key="1">
    <source>
        <dbReference type="ARBA" id="ARBA00023015"/>
    </source>
</evidence>
<comment type="caution">
    <text evidence="6">The sequence shown here is derived from an EMBL/GenBank/DDBJ whole genome shotgun (WGS) entry which is preliminary data.</text>
</comment>
<dbReference type="Proteomes" id="UP000003494">
    <property type="component" value="Unassembled WGS sequence"/>
</dbReference>
<feature type="DNA-binding region" description="H-T-H motif" evidence="4">
    <location>
        <begin position="36"/>
        <end position="55"/>
    </location>
</feature>
<dbReference type="GO" id="GO:0003700">
    <property type="term" value="F:DNA-binding transcription factor activity"/>
    <property type="evidence" value="ECO:0007669"/>
    <property type="project" value="TreeGrafter"/>
</dbReference>
<sequence>MSKGERAGTRMHMLTRDDIISASLKLVDEEGLNALSFRALGKRLGVSQTAFYRHIPDKAALLDGVSERIWRQTLERLLATTAPGAETRSSAESWHSVMLSYARTLRRTLLAHPNAVELVLTHPIATARSFSLIAQVLVAFDAAGFQHPDHMLALFTSVTVYTTGFAAAEAAPPAGGEVTSPLAGFNEALSSMSPADRQALEGLVGQVMTGSWDFSSQFEVGLQALLRGWDTENRDMS</sequence>
<protein>
    <submittedName>
        <fullName evidence="6">Transcriptional regulator, TetR family</fullName>
    </submittedName>
</protein>
<dbReference type="GO" id="GO:0045892">
    <property type="term" value="P:negative regulation of DNA-templated transcription"/>
    <property type="evidence" value="ECO:0007669"/>
    <property type="project" value="InterPro"/>
</dbReference>
<dbReference type="InterPro" id="IPR004111">
    <property type="entry name" value="Repressor_TetR_C"/>
</dbReference>
<dbReference type="PANTHER" id="PTHR30055:SF234">
    <property type="entry name" value="HTH-TYPE TRANSCRIPTIONAL REGULATOR BETI"/>
    <property type="match status" value="1"/>
</dbReference>
<keyword evidence="3" id="KW-0804">Transcription</keyword>
<reference evidence="6" key="1">
    <citation type="submission" date="2009-04" db="EMBL/GenBank/DDBJ databases">
        <authorList>
            <person name="Weinstock G."/>
            <person name="Sodergren E."/>
            <person name="Clifton S."/>
            <person name="Fulton L."/>
            <person name="Fulton B."/>
            <person name="Courtney L."/>
            <person name="Fronick C."/>
            <person name="Harrison M."/>
            <person name="Strong C."/>
            <person name="Farmer C."/>
            <person name="Delahaunty K."/>
            <person name="Markovic C."/>
            <person name="Hall O."/>
            <person name="Minx P."/>
            <person name="Tomlinson C."/>
            <person name="Mitreva M."/>
            <person name="Nelson J."/>
            <person name="Hou S."/>
            <person name="Wollam A."/>
            <person name="Pepin K.H."/>
            <person name="Johnson M."/>
            <person name="Bhonagiri V."/>
            <person name="Nash W.E."/>
            <person name="Warren W."/>
            <person name="Chinwalla A."/>
            <person name="Mardis E.R."/>
            <person name="Wilson R.K."/>
        </authorList>
    </citation>
    <scope>NUCLEOTIDE SEQUENCE [LARGE SCALE GENOMIC DNA]</scope>
    <source>
        <strain evidence="6">DSM 14600</strain>
    </source>
</reference>
<dbReference type="InterPro" id="IPR001647">
    <property type="entry name" value="HTH_TetR"/>
</dbReference>
<evidence type="ECO:0000256" key="3">
    <source>
        <dbReference type="ARBA" id="ARBA00023163"/>
    </source>
</evidence>
<dbReference type="InterPro" id="IPR009057">
    <property type="entry name" value="Homeodomain-like_sf"/>
</dbReference>
<organism evidence="6 7">
    <name type="scientific">Shuttleworthella satelles DSM 14600</name>
    <dbReference type="NCBI Taxonomy" id="626523"/>
    <lineage>
        <taxon>Bacteria</taxon>
        <taxon>Bacillati</taxon>
        <taxon>Bacillota</taxon>
        <taxon>Clostridia</taxon>
        <taxon>Lachnospirales</taxon>
        <taxon>Lachnospiraceae</taxon>
        <taxon>Shuttleworthella</taxon>
    </lineage>
</organism>
<keyword evidence="1" id="KW-0805">Transcription regulation</keyword>
<dbReference type="GO" id="GO:0000976">
    <property type="term" value="F:transcription cis-regulatory region binding"/>
    <property type="evidence" value="ECO:0007669"/>
    <property type="project" value="TreeGrafter"/>
</dbReference>
<dbReference type="SUPFAM" id="SSF46689">
    <property type="entry name" value="Homeodomain-like"/>
    <property type="match status" value="1"/>
</dbReference>
<dbReference type="AlphaFoldDB" id="C4GDN1"/>
<evidence type="ECO:0000313" key="6">
    <source>
        <dbReference type="EMBL" id="EEP27510.1"/>
    </source>
</evidence>
<dbReference type="Pfam" id="PF02909">
    <property type="entry name" value="TetR_C_1"/>
    <property type="match status" value="1"/>
</dbReference>
<dbReference type="PANTHER" id="PTHR30055">
    <property type="entry name" value="HTH-TYPE TRANSCRIPTIONAL REGULATOR RUTR"/>
    <property type="match status" value="1"/>
</dbReference>
<gene>
    <name evidence="6" type="ORF">GCWU000342_02205</name>
</gene>
<evidence type="ECO:0000313" key="7">
    <source>
        <dbReference type="Proteomes" id="UP000003494"/>
    </source>
</evidence>
<dbReference type="InterPro" id="IPR036271">
    <property type="entry name" value="Tet_transcr_reg_TetR-rel_C_sf"/>
</dbReference>
<dbReference type="Pfam" id="PF00440">
    <property type="entry name" value="TetR_N"/>
    <property type="match status" value="1"/>
</dbReference>
<evidence type="ECO:0000256" key="4">
    <source>
        <dbReference type="PROSITE-ProRule" id="PRU00335"/>
    </source>
</evidence>
<dbReference type="Gene3D" id="1.10.357.10">
    <property type="entry name" value="Tetracycline Repressor, domain 2"/>
    <property type="match status" value="1"/>
</dbReference>
<accession>C4GDN1</accession>